<evidence type="ECO:0000313" key="4">
    <source>
        <dbReference type="EMBL" id="CAA0805991.1"/>
    </source>
</evidence>
<evidence type="ECO:0000313" key="5">
    <source>
        <dbReference type="Proteomes" id="UP001153555"/>
    </source>
</evidence>
<dbReference type="InterPro" id="IPR040256">
    <property type="entry name" value="At4g02000-like"/>
</dbReference>
<proteinExistence type="predicted"/>
<keyword evidence="5" id="KW-1185">Reference proteome</keyword>
<feature type="domain" description="DUF4283" evidence="2">
    <location>
        <begin position="53"/>
        <end position="131"/>
    </location>
</feature>
<protein>
    <recommendedName>
        <fullName evidence="6">DUF4283 domain-containing protein</fullName>
    </recommendedName>
</protein>
<dbReference type="PANTHER" id="PTHR31286">
    <property type="entry name" value="GLYCINE-RICH CELL WALL STRUCTURAL PROTEIN 1.8-LIKE"/>
    <property type="match status" value="1"/>
</dbReference>
<evidence type="ECO:0000259" key="3">
    <source>
        <dbReference type="Pfam" id="PF14392"/>
    </source>
</evidence>
<feature type="domain" description="Zinc knuckle CX2CX4HX4C" evidence="3">
    <location>
        <begin position="192"/>
        <end position="238"/>
    </location>
</feature>
<evidence type="ECO:0008006" key="6">
    <source>
        <dbReference type="Google" id="ProtNLM"/>
    </source>
</evidence>
<evidence type="ECO:0000256" key="1">
    <source>
        <dbReference type="SAM" id="MobiDB-lite"/>
    </source>
</evidence>
<accession>A0A9N7R177</accession>
<name>A0A9N7R177_STRHE</name>
<feature type="compositionally biased region" description="Basic and acidic residues" evidence="1">
    <location>
        <begin position="324"/>
        <end position="334"/>
    </location>
</feature>
<reference evidence="4" key="1">
    <citation type="submission" date="2019-12" db="EMBL/GenBank/DDBJ databases">
        <authorList>
            <person name="Scholes J."/>
        </authorList>
    </citation>
    <scope>NUCLEOTIDE SEQUENCE</scope>
</reference>
<gene>
    <name evidence="4" type="ORF">SHERM_00896</name>
</gene>
<dbReference type="AlphaFoldDB" id="A0A9N7R177"/>
<comment type="caution">
    <text evidence="4">The sequence shown here is derived from an EMBL/GenBank/DDBJ whole genome shotgun (WGS) entry which is preliminary data.</text>
</comment>
<dbReference type="InterPro" id="IPR025836">
    <property type="entry name" value="Zn_knuckle_CX2CX4HX4C"/>
</dbReference>
<organism evidence="4 5">
    <name type="scientific">Striga hermonthica</name>
    <name type="common">Purple witchweed</name>
    <name type="synonym">Buchnera hermonthica</name>
    <dbReference type="NCBI Taxonomy" id="68872"/>
    <lineage>
        <taxon>Eukaryota</taxon>
        <taxon>Viridiplantae</taxon>
        <taxon>Streptophyta</taxon>
        <taxon>Embryophyta</taxon>
        <taxon>Tracheophyta</taxon>
        <taxon>Spermatophyta</taxon>
        <taxon>Magnoliopsida</taxon>
        <taxon>eudicotyledons</taxon>
        <taxon>Gunneridae</taxon>
        <taxon>Pentapetalae</taxon>
        <taxon>asterids</taxon>
        <taxon>lamiids</taxon>
        <taxon>Lamiales</taxon>
        <taxon>Orobanchaceae</taxon>
        <taxon>Buchnereae</taxon>
        <taxon>Striga</taxon>
    </lineage>
</organism>
<feature type="non-terminal residue" evidence="4">
    <location>
        <position position="371"/>
    </location>
</feature>
<feature type="compositionally biased region" description="Polar residues" evidence="1">
    <location>
        <begin position="284"/>
        <end position="323"/>
    </location>
</feature>
<dbReference type="EMBL" id="CACSLK010000214">
    <property type="protein sequence ID" value="CAA0805991.1"/>
    <property type="molecule type" value="Genomic_DNA"/>
</dbReference>
<evidence type="ECO:0000259" key="2">
    <source>
        <dbReference type="Pfam" id="PF14111"/>
    </source>
</evidence>
<feature type="compositionally biased region" description="Polar residues" evidence="1">
    <location>
        <begin position="267"/>
        <end position="276"/>
    </location>
</feature>
<dbReference type="PANTHER" id="PTHR31286:SF178">
    <property type="entry name" value="DUF4283 DOMAIN-CONTAINING PROTEIN"/>
    <property type="match status" value="1"/>
</dbReference>
<feature type="region of interest" description="Disordered" evidence="1">
    <location>
        <begin position="264"/>
        <end position="334"/>
    </location>
</feature>
<sequence length="371" mass="41758">ISIWGLRTRVTMDDPNQNNAAEEVFHKLRAFSLSNIENAVIDIGDDDVKASIDECRHSLFGKIVGEKRAHLRGIKKAMGCPANEGRLVRELGINFFQFIFENQEDMLKVANGTNWIFENQFLILRKWKEGLRSTDKSFNELNLWVQIHNVPLNWLTSEVGLKIGKIFKSISNVLISNLGSQGGRLIKLLVTVDITEALPRCTTIRLGSQAVTVTFKYERLVNLCFYYGKIGHIEKGCNQRIEDISANTLKEGQFGEWMRATDGLQGQGWNNANSSTDKAKDSDTPQSNTRQPSTSQNPITNASQEQVGSSKRQENAVQVTESNFSKEKTAEPMEHTDQQALVMVPIHYLNSSEHGKITQQQMEEEKAEAIT</sequence>
<feature type="non-terminal residue" evidence="4">
    <location>
        <position position="1"/>
    </location>
</feature>
<dbReference type="Proteomes" id="UP001153555">
    <property type="component" value="Unassembled WGS sequence"/>
</dbReference>
<dbReference type="InterPro" id="IPR025558">
    <property type="entry name" value="DUF4283"/>
</dbReference>
<dbReference type="Pfam" id="PF14111">
    <property type="entry name" value="DUF4283"/>
    <property type="match status" value="1"/>
</dbReference>
<dbReference type="OrthoDB" id="1750937at2759"/>
<dbReference type="Pfam" id="PF14392">
    <property type="entry name" value="zf-CCHC_4"/>
    <property type="match status" value="1"/>
</dbReference>